<evidence type="ECO:0008006" key="4">
    <source>
        <dbReference type="Google" id="ProtNLM"/>
    </source>
</evidence>
<dbReference type="EMBL" id="SLXM01000002">
    <property type="protein sequence ID" value="TCP26817.1"/>
    <property type="molecule type" value="Genomic_DNA"/>
</dbReference>
<evidence type="ECO:0000313" key="2">
    <source>
        <dbReference type="EMBL" id="TCP26817.1"/>
    </source>
</evidence>
<keyword evidence="1" id="KW-0732">Signal</keyword>
<gene>
    <name evidence="2" type="ORF">EV195_102159</name>
</gene>
<dbReference type="Proteomes" id="UP000294564">
    <property type="component" value="Unassembled WGS sequence"/>
</dbReference>
<dbReference type="RefSeq" id="WP_132793591.1">
    <property type="nucleotide sequence ID" value="NZ_SLXM01000002.1"/>
</dbReference>
<dbReference type="OrthoDB" id="1163682at2"/>
<feature type="signal peptide" evidence="1">
    <location>
        <begin position="1"/>
        <end position="21"/>
    </location>
</feature>
<proteinExistence type="predicted"/>
<reference evidence="2 3" key="1">
    <citation type="submission" date="2019-03" db="EMBL/GenBank/DDBJ databases">
        <title>Genomic Encyclopedia of Type Strains, Phase IV (KMG-IV): sequencing the most valuable type-strain genomes for metagenomic binning, comparative biology and taxonomic classification.</title>
        <authorList>
            <person name="Goeker M."/>
        </authorList>
    </citation>
    <scope>NUCLEOTIDE SEQUENCE [LARGE SCALE GENOMIC DNA]</scope>
    <source>
        <strain evidence="2 3">DSM 14836</strain>
    </source>
</reference>
<protein>
    <recommendedName>
        <fullName evidence="4">TonB-like protein</fullName>
    </recommendedName>
</protein>
<name>A0A4R2NXN9_9FLAO</name>
<accession>A0A4R2NXN9</accession>
<keyword evidence="3" id="KW-1185">Reference proteome</keyword>
<sequence>MKSIKILLVAAFIVFSNTVSANEKTPGDDKVKVSVISKQIQRLLENPSFPVEQNFMVKIKLTVNNENEIVVLSVDTKGDKETIGAFVKSRLNYKKLANKMEKKVYIVPVKMISL</sequence>
<evidence type="ECO:0000313" key="3">
    <source>
        <dbReference type="Proteomes" id="UP000294564"/>
    </source>
</evidence>
<organism evidence="2 3">
    <name type="scientific">Tenacibaculum skagerrakense</name>
    <dbReference type="NCBI Taxonomy" id="186571"/>
    <lineage>
        <taxon>Bacteria</taxon>
        <taxon>Pseudomonadati</taxon>
        <taxon>Bacteroidota</taxon>
        <taxon>Flavobacteriia</taxon>
        <taxon>Flavobacteriales</taxon>
        <taxon>Flavobacteriaceae</taxon>
        <taxon>Tenacibaculum</taxon>
    </lineage>
</organism>
<comment type="caution">
    <text evidence="2">The sequence shown here is derived from an EMBL/GenBank/DDBJ whole genome shotgun (WGS) entry which is preliminary data.</text>
</comment>
<feature type="chain" id="PRO_5020343796" description="TonB-like protein" evidence="1">
    <location>
        <begin position="22"/>
        <end position="114"/>
    </location>
</feature>
<evidence type="ECO:0000256" key="1">
    <source>
        <dbReference type="SAM" id="SignalP"/>
    </source>
</evidence>
<dbReference type="AlphaFoldDB" id="A0A4R2NXN9"/>